<dbReference type="SUPFAM" id="SSF53383">
    <property type="entry name" value="PLP-dependent transferases"/>
    <property type="match status" value="1"/>
</dbReference>
<dbReference type="AlphaFoldDB" id="A0A162BSS4"/>
<comment type="caution">
    <text evidence="7">The sequence shown here is derived from an EMBL/GenBank/DDBJ whole genome shotgun (WGS) entry which is preliminary data.</text>
</comment>
<dbReference type="SUPFAM" id="SSF46785">
    <property type="entry name" value="Winged helix' DNA-binding domain"/>
    <property type="match status" value="1"/>
</dbReference>
<dbReference type="Gene3D" id="3.40.640.10">
    <property type="entry name" value="Type I PLP-dependent aspartate aminotransferase-like (Major domain)"/>
    <property type="match status" value="1"/>
</dbReference>
<accession>A0A162BSS4</accession>
<keyword evidence="3" id="KW-0805">Transcription regulation</keyword>
<dbReference type="InterPro" id="IPR051446">
    <property type="entry name" value="HTH_trans_reg/aminotransferase"/>
</dbReference>
<dbReference type="GO" id="GO:0030170">
    <property type="term" value="F:pyridoxal phosphate binding"/>
    <property type="evidence" value="ECO:0007669"/>
    <property type="project" value="InterPro"/>
</dbReference>
<dbReference type="Pfam" id="PF00155">
    <property type="entry name" value="Aminotran_1_2"/>
    <property type="match status" value="1"/>
</dbReference>
<evidence type="ECO:0000256" key="5">
    <source>
        <dbReference type="ARBA" id="ARBA00023163"/>
    </source>
</evidence>
<dbReference type="CDD" id="cd07377">
    <property type="entry name" value="WHTH_GntR"/>
    <property type="match status" value="1"/>
</dbReference>
<evidence type="ECO:0000256" key="4">
    <source>
        <dbReference type="ARBA" id="ARBA00023125"/>
    </source>
</evidence>
<evidence type="ECO:0000259" key="6">
    <source>
        <dbReference type="PROSITE" id="PS50949"/>
    </source>
</evidence>
<dbReference type="InterPro" id="IPR004839">
    <property type="entry name" value="Aminotransferase_I/II_large"/>
</dbReference>
<dbReference type="Pfam" id="PF00392">
    <property type="entry name" value="GntR"/>
    <property type="match status" value="1"/>
</dbReference>
<sequence length="461" mass="52568">MNTIWHPDREAFNNLAKNQPKYMALAELIEAAIEAKNLIFEQRLPAQRTLADQLGITHGTVTRAYVLLEQRGWVSAKLGAGTYVSKRSSSAVIHGVSDLASSMQPFMGQDTVMASAMKSLSHSLADLAEVMTYKLNGLDRHQRFYREWLKQKGFECEQHDIVFTQGAQQGIFACLSALCEPQDLVLHESLTYPGFLKACESLHLQYQGVPVQEDGIDLQALESICQKYPVKAIYITPNCQNPTNIRYSDEKLSLLLAMSRKYHFFILEDDVNYCLPENWRLPLWQQASDRVFYIASFSKYFSGGLRVGYVLAPLLWQQQVINAIHAQCWSVSMMNFELLMRALQGKEYEYVQNKLAEELRYRQRALQSVLERFDFHARFAGLNVCLVLPDELNMHYMAAHLKGHKILVRTLDVFSSRYEPKALNGIRFTLGGPMCRAEFDLAMTRLQAALSQLSERGDVVI</sequence>
<dbReference type="InterPro" id="IPR015421">
    <property type="entry name" value="PyrdxlP-dep_Trfase_major"/>
</dbReference>
<evidence type="ECO:0000256" key="2">
    <source>
        <dbReference type="ARBA" id="ARBA00022898"/>
    </source>
</evidence>
<organism evidence="7 8">
    <name type="scientific">Pseudoalteromonas luteoviolacea S4060-1</name>
    <dbReference type="NCBI Taxonomy" id="1365257"/>
    <lineage>
        <taxon>Bacteria</taxon>
        <taxon>Pseudomonadati</taxon>
        <taxon>Pseudomonadota</taxon>
        <taxon>Gammaproteobacteria</taxon>
        <taxon>Alteromonadales</taxon>
        <taxon>Pseudoalteromonadaceae</taxon>
        <taxon>Pseudoalteromonas</taxon>
    </lineage>
</organism>
<dbReference type="InterPro" id="IPR036388">
    <property type="entry name" value="WH-like_DNA-bd_sf"/>
</dbReference>
<protein>
    <recommendedName>
        <fullName evidence="6">HTH gntR-type domain-containing protein</fullName>
    </recommendedName>
</protein>
<keyword evidence="2" id="KW-0663">Pyridoxal phosphate</keyword>
<feature type="domain" description="HTH gntR-type" evidence="6">
    <location>
        <begin position="19"/>
        <end position="87"/>
    </location>
</feature>
<dbReference type="InterPro" id="IPR036390">
    <property type="entry name" value="WH_DNA-bd_sf"/>
</dbReference>
<name>A0A162BSS4_9GAMM</name>
<dbReference type="CDD" id="cd00609">
    <property type="entry name" value="AAT_like"/>
    <property type="match status" value="1"/>
</dbReference>
<dbReference type="PATRIC" id="fig|1365257.3.peg.1737"/>
<proteinExistence type="inferred from homology"/>
<dbReference type="Gene3D" id="1.10.10.10">
    <property type="entry name" value="Winged helix-like DNA-binding domain superfamily/Winged helix DNA-binding domain"/>
    <property type="match status" value="1"/>
</dbReference>
<evidence type="ECO:0000313" key="7">
    <source>
        <dbReference type="EMBL" id="KZN67841.1"/>
    </source>
</evidence>
<dbReference type="GO" id="GO:0003677">
    <property type="term" value="F:DNA binding"/>
    <property type="evidence" value="ECO:0007669"/>
    <property type="project" value="UniProtKB-KW"/>
</dbReference>
<dbReference type="PANTHER" id="PTHR46577">
    <property type="entry name" value="HTH-TYPE TRANSCRIPTIONAL REGULATORY PROTEIN GABR"/>
    <property type="match status" value="1"/>
</dbReference>
<keyword evidence="5" id="KW-0804">Transcription</keyword>
<gene>
    <name evidence="7" type="ORF">N478_16595</name>
</gene>
<evidence type="ECO:0000313" key="8">
    <source>
        <dbReference type="Proteomes" id="UP000076661"/>
    </source>
</evidence>
<dbReference type="RefSeq" id="WP_063380717.1">
    <property type="nucleotide sequence ID" value="NZ_AUXX01000011.1"/>
</dbReference>
<keyword evidence="4" id="KW-0238">DNA-binding</keyword>
<dbReference type="PROSITE" id="PS50949">
    <property type="entry name" value="HTH_GNTR"/>
    <property type="match status" value="1"/>
</dbReference>
<dbReference type="GO" id="GO:0003700">
    <property type="term" value="F:DNA-binding transcription factor activity"/>
    <property type="evidence" value="ECO:0007669"/>
    <property type="project" value="InterPro"/>
</dbReference>
<dbReference type="InterPro" id="IPR015424">
    <property type="entry name" value="PyrdxlP-dep_Trfase"/>
</dbReference>
<dbReference type="PANTHER" id="PTHR46577:SF1">
    <property type="entry name" value="HTH-TYPE TRANSCRIPTIONAL REGULATORY PROTEIN GABR"/>
    <property type="match status" value="1"/>
</dbReference>
<reference evidence="7 8" key="1">
    <citation type="submission" date="2013-07" db="EMBL/GenBank/DDBJ databases">
        <title>Comparative Genomic and Metabolomic Analysis of Twelve Strains of Pseudoalteromonas luteoviolacea.</title>
        <authorList>
            <person name="Vynne N.G."/>
            <person name="Mansson M."/>
            <person name="Gram L."/>
        </authorList>
    </citation>
    <scope>NUCLEOTIDE SEQUENCE [LARGE SCALE GENOMIC DNA]</scope>
    <source>
        <strain evidence="7 8">S4060-1</strain>
    </source>
</reference>
<dbReference type="SMART" id="SM00345">
    <property type="entry name" value="HTH_GNTR"/>
    <property type="match status" value="1"/>
</dbReference>
<evidence type="ECO:0000256" key="3">
    <source>
        <dbReference type="ARBA" id="ARBA00023015"/>
    </source>
</evidence>
<comment type="similarity">
    <text evidence="1">In the C-terminal section; belongs to the class-I pyridoxal-phosphate-dependent aminotransferase family.</text>
</comment>
<dbReference type="Proteomes" id="UP000076661">
    <property type="component" value="Unassembled WGS sequence"/>
</dbReference>
<dbReference type="EMBL" id="AUXX01000011">
    <property type="protein sequence ID" value="KZN67841.1"/>
    <property type="molecule type" value="Genomic_DNA"/>
</dbReference>
<evidence type="ECO:0000256" key="1">
    <source>
        <dbReference type="ARBA" id="ARBA00005384"/>
    </source>
</evidence>
<dbReference type="InterPro" id="IPR000524">
    <property type="entry name" value="Tscrpt_reg_HTH_GntR"/>
</dbReference>